<dbReference type="Gene3D" id="3.40.605.10">
    <property type="entry name" value="Aldehyde Dehydrogenase, Chain A, domain 1"/>
    <property type="match status" value="1"/>
</dbReference>
<comment type="similarity">
    <text evidence="1 4">Belongs to the aldehyde dehydrogenase family.</text>
</comment>
<dbReference type="InterPro" id="IPR015590">
    <property type="entry name" value="Aldehyde_DH_dom"/>
</dbReference>
<dbReference type="EMBL" id="OA889137">
    <property type="protein sequence ID" value="CAD7284150.1"/>
    <property type="molecule type" value="Genomic_DNA"/>
</dbReference>
<dbReference type="FunFam" id="3.40.309.10:FF:000012">
    <property type="entry name" value="Betaine aldehyde dehydrogenase"/>
    <property type="match status" value="1"/>
</dbReference>
<dbReference type="PANTHER" id="PTHR11699">
    <property type="entry name" value="ALDEHYDE DEHYDROGENASE-RELATED"/>
    <property type="match status" value="1"/>
</dbReference>
<evidence type="ECO:0000256" key="1">
    <source>
        <dbReference type="ARBA" id="ARBA00009986"/>
    </source>
</evidence>
<evidence type="ECO:0000313" key="7">
    <source>
        <dbReference type="Proteomes" id="UP000678499"/>
    </source>
</evidence>
<dbReference type="GO" id="GO:0016620">
    <property type="term" value="F:oxidoreductase activity, acting on the aldehyde or oxo group of donors, NAD or NADP as acceptor"/>
    <property type="evidence" value="ECO:0007669"/>
    <property type="project" value="InterPro"/>
</dbReference>
<evidence type="ECO:0000259" key="5">
    <source>
        <dbReference type="Pfam" id="PF00171"/>
    </source>
</evidence>
<evidence type="ECO:0000313" key="6">
    <source>
        <dbReference type="EMBL" id="CAD7284150.1"/>
    </source>
</evidence>
<dbReference type="EMBL" id="CAJPEX010007100">
    <property type="protein sequence ID" value="CAG0924302.1"/>
    <property type="molecule type" value="Genomic_DNA"/>
</dbReference>
<dbReference type="FunFam" id="3.40.605.10:FF:000007">
    <property type="entry name" value="NAD/NADP-dependent betaine aldehyde dehydrogenase"/>
    <property type="match status" value="1"/>
</dbReference>
<dbReference type="Gene3D" id="3.40.309.10">
    <property type="entry name" value="Aldehyde Dehydrogenase, Chain A, domain 2"/>
    <property type="match status" value="1"/>
</dbReference>
<proteinExistence type="inferred from homology"/>
<evidence type="ECO:0000256" key="2">
    <source>
        <dbReference type="ARBA" id="ARBA00023002"/>
    </source>
</evidence>
<keyword evidence="7" id="KW-1185">Reference proteome</keyword>
<dbReference type="InterPro" id="IPR016161">
    <property type="entry name" value="Ald_DH/histidinol_DH"/>
</dbReference>
<gene>
    <name evidence="6" type="ORF">NMOB1V02_LOCUS11757</name>
</gene>
<evidence type="ECO:0000256" key="3">
    <source>
        <dbReference type="PROSITE-ProRule" id="PRU10007"/>
    </source>
</evidence>
<reference evidence="6" key="1">
    <citation type="submission" date="2020-11" db="EMBL/GenBank/DDBJ databases">
        <authorList>
            <person name="Tran Van P."/>
        </authorList>
    </citation>
    <scope>NUCLEOTIDE SEQUENCE</scope>
</reference>
<keyword evidence="2 4" id="KW-0560">Oxidoreductase</keyword>
<dbReference type="InterPro" id="IPR029510">
    <property type="entry name" value="Ald_DH_CS_GLU"/>
</dbReference>
<dbReference type="InterPro" id="IPR016162">
    <property type="entry name" value="Ald_DH_N"/>
</dbReference>
<dbReference type="Pfam" id="PF00171">
    <property type="entry name" value="Aldedh"/>
    <property type="match status" value="1"/>
</dbReference>
<dbReference type="SUPFAM" id="SSF53720">
    <property type="entry name" value="ALDH-like"/>
    <property type="match status" value="1"/>
</dbReference>
<dbReference type="AlphaFoldDB" id="A0A7R9C1X1"/>
<dbReference type="InterPro" id="IPR016163">
    <property type="entry name" value="Ald_DH_C"/>
</dbReference>
<sequence>MLTTRITLRRFSGGEIKGPFNFIAGSPCFPRDPVGFNGVTEPSTGELLAEVASSGPETVNWAVESAVKGFEDWRTREPRERAKVLLGVSRLLERDLEKLARLEVRDSGKPIWEARVDVKSCADAFEYFGCVAAALRGGHVQLLGGNFGLVKREPFGVVGGIGAWNFPIQNCSSKVAPALAAGNSMVFKPSEFTPMTAMSLGELLKEAGLPDGVYNVVQGGAETGKQIVEHPQVSKVSFTGSVPTGSWIMSSAAKKIIPVTLELGGKSPVIIFEDAEMNNAVKAALLANFLSQGAVCSNGTRVYVHKNVYEEFVERVVDATKAMKIGDPMNEDTVVGATISKQQAEKVLGYVARAKESGAVVLCGGDRVILPHPLDQGFYLSPCVLTNVKDDSEIVKHEVFGAVMCVMSFESEDEVVNRANDSDLGLAGAVFTKDLARGHRIADKLEVGSVWINNYNLFLSELPFGGFKKSGFGRENGVEGLECYTQTKSVYVETGDVDCGPLMTS</sequence>
<feature type="domain" description="Aldehyde dehydrogenase" evidence="5">
    <location>
        <begin position="39"/>
        <end position="490"/>
    </location>
</feature>
<organism evidence="6">
    <name type="scientific">Notodromas monacha</name>
    <dbReference type="NCBI Taxonomy" id="399045"/>
    <lineage>
        <taxon>Eukaryota</taxon>
        <taxon>Metazoa</taxon>
        <taxon>Ecdysozoa</taxon>
        <taxon>Arthropoda</taxon>
        <taxon>Crustacea</taxon>
        <taxon>Oligostraca</taxon>
        <taxon>Ostracoda</taxon>
        <taxon>Podocopa</taxon>
        <taxon>Podocopida</taxon>
        <taxon>Cypridocopina</taxon>
        <taxon>Cypridoidea</taxon>
        <taxon>Cyprididae</taxon>
        <taxon>Notodromas</taxon>
    </lineage>
</organism>
<feature type="active site" evidence="3">
    <location>
        <position position="262"/>
    </location>
</feature>
<dbReference type="FunFam" id="3.40.605.10:FF:000026">
    <property type="entry name" value="Aldehyde dehydrogenase, putative"/>
    <property type="match status" value="1"/>
</dbReference>
<evidence type="ECO:0000256" key="4">
    <source>
        <dbReference type="RuleBase" id="RU003345"/>
    </source>
</evidence>
<dbReference type="PROSITE" id="PS00687">
    <property type="entry name" value="ALDEHYDE_DEHYDR_GLU"/>
    <property type="match status" value="1"/>
</dbReference>
<dbReference type="OrthoDB" id="310895at2759"/>
<dbReference type="Proteomes" id="UP000678499">
    <property type="component" value="Unassembled WGS sequence"/>
</dbReference>
<dbReference type="NCBIfam" id="NF009725">
    <property type="entry name" value="PRK13252.1"/>
    <property type="match status" value="1"/>
</dbReference>
<name>A0A7R9C1X1_9CRUS</name>
<accession>A0A7R9C1X1</accession>
<protein>
    <recommendedName>
        <fullName evidence="5">Aldehyde dehydrogenase domain-containing protein</fullName>
    </recommendedName>
</protein>